<dbReference type="Proteomes" id="UP000886725">
    <property type="component" value="Unassembled WGS sequence"/>
</dbReference>
<organism evidence="1 2">
    <name type="scientific">Candidatus Faecenecus gallistercoris</name>
    <dbReference type="NCBI Taxonomy" id="2840793"/>
    <lineage>
        <taxon>Bacteria</taxon>
        <taxon>Bacillati</taxon>
        <taxon>Bacillota</taxon>
        <taxon>Bacillota incertae sedis</taxon>
        <taxon>Candidatus Faecenecus</taxon>
    </lineage>
</organism>
<dbReference type="EMBL" id="DVFU01000121">
    <property type="protein sequence ID" value="HIQ65321.1"/>
    <property type="molecule type" value="Genomic_DNA"/>
</dbReference>
<name>A0A9D0Z005_9FIRM</name>
<gene>
    <name evidence="1" type="ORF">IAC85_06245</name>
</gene>
<reference evidence="1" key="1">
    <citation type="submission" date="2020-10" db="EMBL/GenBank/DDBJ databases">
        <authorList>
            <person name="Gilroy R."/>
        </authorList>
    </citation>
    <scope>NUCLEOTIDE SEQUENCE</scope>
    <source>
        <strain evidence="1">CHK165-10780</strain>
    </source>
</reference>
<sequence length="316" mass="36778">MLSMVSTSNKKISTLLKDFTRHPREFESYSKHCRNILNSFVWLKEHQYDPSVDSYDYLVKLLQHYSYSDYILQSMLVDFQKEVVAKVPDDEKTVLHSNLYYYDVTGSMNSLHDLDSLATVNPKNPVYRRLDYTILNPTVDLDLEREYSFDEICKLAQEGVITVLDNHLSSERSQTQENDGCVYLVHSDPYWIGNESRVVDQLYSFSDPSLRSKWGIIHKPFCQYVKEQCVDFDLDQEKNNQMKDLLLTEKHLQEITDGMIGYYHKHHKPFPKVVAKTIEGNEECLNAVDQACFSANQVEKSHPMVKSIKSQPNLPL</sequence>
<dbReference type="AlphaFoldDB" id="A0A9D0Z005"/>
<proteinExistence type="predicted"/>
<evidence type="ECO:0000313" key="2">
    <source>
        <dbReference type="Proteomes" id="UP000886725"/>
    </source>
</evidence>
<evidence type="ECO:0000313" key="1">
    <source>
        <dbReference type="EMBL" id="HIQ65321.1"/>
    </source>
</evidence>
<reference evidence="1" key="2">
    <citation type="journal article" date="2021" name="PeerJ">
        <title>Extensive microbial diversity within the chicken gut microbiome revealed by metagenomics and culture.</title>
        <authorList>
            <person name="Gilroy R."/>
            <person name="Ravi A."/>
            <person name="Getino M."/>
            <person name="Pursley I."/>
            <person name="Horton D.L."/>
            <person name="Alikhan N.F."/>
            <person name="Baker D."/>
            <person name="Gharbi K."/>
            <person name="Hall N."/>
            <person name="Watson M."/>
            <person name="Adriaenssens E.M."/>
            <person name="Foster-Nyarko E."/>
            <person name="Jarju S."/>
            <person name="Secka A."/>
            <person name="Antonio M."/>
            <person name="Oren A."/>
            <person name="Chaudhuri R.R."/>
            <person name="La Ragione R."/>
            <person name="Hildebrand F."/>
            <person name="Pallen M.J."/>
        </authorList>
    </citation>
    <scope>NUCLEOTIDE SEQUENCE</scope>
    <source>
        <strain evidence="1">CHK165-10780</strain>
    </source>
</reference>
<accession>A0A9D0Z005</accession>
<comment type="caution">
    <text evidence="1">The sequence shown here is derived from an EMBL/GenBank/DDBJ whole genome shotgun (WGS) entry which is preliminary data.</text>
</comment>
<protein>
    <submittedName>
        <fullName evidence="1">Uncharacterized protein</fullName>
    </submittedName>
</protein>